<organism evidence="2 3">
    <name type="scientific">Nelumbo nucifera</name>
    <name type="common">Sacred lotus</name>
    <dbReference type="NCBI Taxonomy" id="4432"/>
    <lineage>
        <taxon>Eukaryota</taxon>
        <taxon>Viridiplantae</taxon>
        <taxon>Streptophyta</taxon>
        <taxon>Embryophyta</taxon>
        <taxon>Tracheophyta</taxon>
        <taxon>Spermatophyta</taxon>
        <taxon>Magnoliopsida</taxon>
        <taxon>Proteales</taxon>
        <taxon>Nelumbonaceae</taxon>
        <taxon>Nelumbo</taxon>
    </lineage>
</organism>
<evidence type="ECO:0000256" key="1">
    <source>
        <dbReference type="SAM" id="Phobius"/>
    </source>
</evidence>
<dbReference type="AlphaFoldDB" id="A0A822YZC0"/>
<dbReference type="EMBL" id="DUZY01000004">
    <property type="protein sequence ID" value="DAD36575.1"/>
    <property type="molecule type" value="Genomic_DNA"/>
</dbReference>
<reference evidence="2 3" key="1">
    <citation type="journal article" date="2020" name="Mol. Biol. Evol.">
        <title>Distinct Expression and Methylation Patterns for Genes with Different Fates following a Single Whole-Genome Duplication in Flowering Plants.</title>
        <authorList>
            <person name="Shi T."/>
            <person name="Rahmani R.S."/>
            <person name="Gugger P.F."/>
            <person name="Wang M."/>
            <person name="Li H."/>
            <person name="Zhang Y."/>
            <person name="Li Z."/>
            <person name="Wang Q."/>
            <person name="Van de Peer Y."/>
            <person name="Marchal K."/>
            <person name="Chen J."/>
        </authorList>
    </citation>
    <scope>NUCLEOTIDE SEQUENCE [LARGE SCALE GENOMIC DNA]</scope>
    <source>
        <tissue evidence="2">Leaf</tissue>
    </source>
</reference>
<keyword evidence="3" id="KW-1185">Reference proteome</keyword>
<sequence length="71" mass="8239">MGSYCKFSDPSPETYCRNYMVGGLFLQKAWVLPIFCTIIVCIDDTSYKLVDMLRILLYLILMSMRKKNIAC</sequence>
<keyword evidence="1" id="KW-1133">Transmembrane helix</keyword>
<gene>
    <name evidence="2" type="ORF">HUJ06_007216</name>
</gene>
<keyword evidence="1" id="KW-0812">Transmembrane</keyword>
<accession>A0A822YZC0</accession>
<evidence type="ECO:0000313" key="2">
    <source>
        <dbReference type="EMBL" id="DAD36575.1"/>
    </source>
</evidence>
<proteinExistence type="predicted"/>
<keyword evidence="1" id="KW-0472">Membrane</keyword>
<dbReference type="Proteomes" id="UP000607653">
    <property type="component" value="Unassembled WGS sequence"/>
</dbReference>
<feature type="transmembrane region" description="Helical" evidence="1">
    <location>
        <begin position="20"/>
        <end position="42"/>
    </location>
</feature>
<name>A0A822YZC0_NELNU</name>
<protein>
    <submittedName>
        <fullName evidence="2">Uncharacterized protein</fullName>
    </submittedName>
</protein>
<evidence type="ECO:0000313" key="3">
    <source>
        <dbReference type="Proteomes" id="UP000607653"/>
    </source>
</evidence>
<comment type="caution">
    <text evidence="2">The sequence shown here is derived from an EMBL/GenBank/DDBJ whole genome shotgun (WGS) entry which is preliminary data.</text>
</comment>